<evidence type="ECO:0000256" key="1">
    <source>
        <dbReference type="SAM" id="MobiDB-lite"/>
    </source>
</evidence>
<accession>A0A2A2JVZ7</accession>
<name>A0A2A2JVZ7_9BILA</name>
<feature type="compositionally biased region" description="Basic and acidic residues" evidence="1">
    <location>
        <begin position="154"/>
        <end position="184"/>
    </location>
</feature>
<feature type="compositionally biased region" description="Basic and acidic residues" evidence="1">
    <location>
        <begin position="131"/>
        <end position="142"/>
    </location>
</feature>
<dbReference type="EMBL" id="LIAE01010190">
    <property type="protein sequence ID" value="PAV65857.1"/>
    <property type="molecule type" value="Genomic_DNA"/>
</dbReference>
<proteinExistence type="predicted"/>
<comment type="caution">
    <text evidence="2">The sequence shown here is derived from an EMBL/GenBank/DDBJ whole genome shotgun (WGS) entry which is preliminary data.</text>
</comment>
<keyword evidence="3" id="KW-1185">Reference proteome</keyword>
<sequence>MVRVDSALRRCYLHRIKLDGDVPLGATPSRPMYHIKEKNRHETDILPIVPYTQRRNVPKPRPRSNKRISWSAGDEVRRRSPSPSPEREPVRRRSRTPQSQQQTRRHSPPRPVKTPRHQTPNVDIWIPPERNSWDEGEKRRLELEEEEERKHRRREDEERRRQIDRERRIRDEGRSRQRRVEPVKRPPRPKSIPPRKQEKIMKQRDDRWKREKQSRKKHAPPMRRAISESELRPRKSEPPMMKHKPGKSKKPKQKPQRWNPVGDVNRKKFVTKDLDRPYVSDFNL</sequence>
<feature type="region of interest" description="Disordered" evidence="1">
    <location>
        <begin position="44"/>
        <end position="284"/>
    </location>
</feature>
<feature type="compositionally biased region" description="Basic and acidic residues" evidence="1">
    <location>
        <begin position="195"/>
        <end position="211"/>
    </location>
</feature>
<protein>
    <submittedName>
        <fullName evidence="2">Uncharacterized protein</fullName>
    </submittedName>
</protein>
<dbReference type="Proteomes" id="UP000218231">
    <property type="component" value="Unassembled WGS sequence"/>
</dbReference>
<feature type="compositionally biased region" description="Basic residues" evidence="1">
    <location>
        <begin position="103"/>
        <end position="116"/>
    </location>
</feature>
<feature type="compositionally biased region" description="Basic residues" evidence="1">
    <location>
        <begin position="212"/>
        <end position="221"/>
    </location>
</feature>
<organism evidence="2 3">
    <name type="scientific">Diploscapter pachys</name>
    <dbReference type="NCBI Taxonomy" id="2018661"/>
    <lineage>
        <taxon>Eukaryota</taxon>
        <taxon>Metazoa</taxon>
        <taxon>Ecdysozoa</taxon>
        <taxon>Nematoda</taxon>
        <taxon>Chromadorea</taxon>
        <taxon>Rhabditida</taxon>
        <taxon>Rhabditina</taxon>
        <taxon>Rhabditomorpha</taxon>
        <taxon>Rhabditoidea</taxon>
        <taxon>Rhabditidae</taxon>
        <taxon>Diploscapter</taxon>
    </lineage>
</organism>
<feature type="compositionally biased region" description="Basic residues" evidence="1">
    <location>
        <begin position="56"/>
        <end position="66"/>
    </location>
</feature>
<dbReference type="AlphaFoldDB" id="A0A2A2JVZ7"/>
<reference evidence="2 3" key="1">
    <citation type="journal article" date="2017" name="Curr. Biol.">
        <title>Genome architecture and evolution of a unichromosomal asexual nematode.</title>
        <authorList>
            <person name="Fradin H."/>
            <person name="Zegar C."/>
            <person name="Gutwein M."/>
            <person name="Lucas J."/>
            <person name="Kovtun M."/>
            <person name="Corcoran D."/>
            <person name="Baugh L.R."/>
            <person name="Kiontke K."/>
            <person name="Gunsalus K."/>
            <person name="Fitch D.H."/>
            <person name="Piano F."/>
        </authorList>
    </citation>
    <scope>NUCLEOTIDE SEQUENCE [LARGE SCALE GENOMIC DNA]</scope>
    <source>
        <strain evidence="2">PF1309</strain>
    </source>
</reference>
<feature type="compositionally biased region" description="Basic and acidic residues" evidence="1">
    <location>
        <begin position="225"/>
        <end position="237"/>
    </location>
</feature>
<feature type="compositionally biased region" description="Basic and acidic residues" evidence="1">
    <location>
        <begin position="264"/>
        <end position="278"/>
    </location>
</feature>
<gene>
    <name evidence="2" type="ORF">WR25_16432</name>
</gene>
<feature type="compositionally biased region" description="Basic residues" evidence="1">
    <location>
        <begin position="241"/>
        <end position="255"/>
    </location>
</feature>
<evidence type="ECO:0000313" key="2">
    <source>
        <dbReference type="EMBL" id="PAV65857.1"/>
    </source>
</evidence>
<evidence type="ECO:0000313" key="3">
    <source>
        <dbReference type="Proteomes" id="UP000218231"/>
    </source>
</evidence>